<organism evidence="2 3">
    <name type="scientific">Ambrosia artemisiifolia</name>
    <name type="common">Common ragweed</name>
    <dbReference type="NCBI Taxonomy" id="4212"/>
    <lineage>
        <taxon>Eukaryota</taxon>
        <taxon>Viridiplantae</taxon>
        <taxon>Streptophyta</taxon>
        <taxon>Embryophyta</taxon>
        <taxon>Tracheophyta</taxon>
        <taxon>Spermatophyta</taxon>
        <taxon>Magnoliopsida</taxon>
        <taxon>eudicotyledons</taxon>
        <taxon>Gunneridae</taxon>
        <taxon>Pentapetalae</taxon>
        <taxon>asterids</taxon>
        <taxon>campanulids</taxon>
        <taxon>Asterales</taxon>
        <taxon>Asteraceae</taxon>
        <taxon>Asteroideae</taxon>
        <taxon>Heliantheae alliance</taxon>
        <taxon>Heliantheae</taxon>
        <taxon>Ambrosia</taxon>
    </lineage>
</organism>
<evidence type="ECO:0000313" key="2">
    <source>
        <dbReference type="EMBL" id="KAI7728004.1"/>
    </source>
</evidence>
<dbReference type="AlphaFoldDB" id="A0AAD5G406"/>
<reference evidence="2" key="1">
    <citation type="submission" date="2022-06" db="EMBL/GenBank/DDBJ databases">
        <title>Uncovering the hologenomic basis of an extraordinary plant invasion.</title>
        <authorList>
            <person name="Bieker V.C."/>
            <person name="Martin M.D."/>
            <person name="Gilbert T."/>
            <person name="Hodgins K."/>
            <person name="Battlay P."/>
            <person name="Petersen B."/>
            <person name="Wilson J."/>
        </authorList>
    </citation>
    <scope>NUCLEOTIDE SEQUENCE</scope>
    <source>
        <strain evidence="2">AA19_3_7</strain>
        <tissue evidence="2">Leaf</tissue>
    </source>
</reference>
<gene>
    <name evidence="2" type="ORF">M8C21_006071</name>
</gene>
<sequence length="212" mass="23125">MPTRFHNTSGSGKYRPGSYPGPGGYDDRYGSNEDRNGYGYGRESDGGYRYGEERYGRDQDDEYRGRRSVDGDSYSRRSRSSDRDRERAYEDDGPYSSRESNGKGEDQSHDGRQFGQKSPEQNLGVPPSYEDAVAGGRSPIERDGETKSVSPPPVTTTHETTVSSTPPVAPAVAPSPVAATPPPAVTPNNETNGFDEFDPRGSFGSFPVILHT</sequence>
<dbReference type="GO" id="GO:0006897">
    <property type="term" value="P:endocytosis"/>
    <property type="evidence" value="ECO:0007669"/>
    <property type="project" value="TreeGrafter"/>
</dbReference>
<dbReference type="GO" id="GO:0030276">
    <property type="term" value="F:clathrin binding"/>
    <property type="evidence" value="ECO:0007669"/>
    <property type="project" value="TreeGrafter"/>
</dbReference>
<dbReference type="GO" id="GO:0005886">
    <property type="term" value="C:plasma membrane"/>
    <property type="evidence" value="ECO:0007669"/>
    <property type="project" value="TreeGrafter"/>
</dbReference>
<dbReference type="PANTHER" id="PTHR12276:SF121">
    <property type="entry name" value="ENTH DOMAIN-CONTAINING PROTEIN"/>
    <property type="match status" value="1"/>
</dbReference>
<feature type="compositionally biased region" description="Basic and acidic residues" evidence="1">
    <location>
        <begin position="25"/>
        <end position="90"/>
    </location>
</feature>
<proteinExistence type="predicted"/>
<dbReference type="GO" id="GO:0030125">
    <property type="term" value="C:clathrin vesicle coat"/>
    <property type="evidence" value="ECO:0007669"/>
    <property type="project" value="TreeGrafter"/>
</dbReference>
<feature type="compositionally biased region" description="Low complexity" evidence="1">
    <location>
        <begin position="155"/>
        <end position="178"/>
    </location>
</feature>
<feature type="compositionally biased region" description="Basic and acidic residues" evidence="1">
    <location>
        <begin position="100"/>
        <end position="112"/>
    </location>
</feature>
<evidence type="ECO:0000313" key="3">
    <source>
        <dbReference type="Proteomes" id="UP001206925"/>
    </source>
</evidence>
<evidence type="ECO:0000256" key="1">
    <source>
        <dbReference type="SAM" id="MobiDB-lite"/>
    </source>
</evidence>
<protein>
    <submittedName>
        <fullName evidence="2">Uncharacterized protein</fullName>
    </submittedName>
</protein>
<keyword evidence="3" id="KW-1185">Reference proteome</keyword>
<dbReference type="PANTHER" id="PTHR12276">
    <property type="entry name" value="EPSIN/ENT-RELATED"/>
    <property type="match status" value="1"/>
</dbReference>
<feature type="region of interest" description="Disordered" evidence="1">
    <location>
        <begin position="1"/>
        <end position="212"/>
    </location>
</feature>
<name>A0AAD5G406_AMBAR</name>
<accession>A0AAD5G406</accession>
<feature type="compositionally biased region" description="Low complexity" evidence="1">
    <location>
        <begin position="9"/>
        <end position="18"/>
    </location>
</feature>
<comment type="caution">
    <text evidence="2">The sequence shown here is derived from an EMBL/GenBank/DDBJ whole genome shotgun (WGS) entry which is preliminary data.</text>
</comment>
<dbReference type="EMBL" id="JAMZMK010011277">
    <property type="protein sequence ID" value="KAI7728004.1"/>
    <property type="molecule type" value="Genomic_DNA"/>
</dbReference>
<dbReference type="Proteomes" id="UP001206925">
    <property type="component" value="Unassembled WGS sequence"/>
</dbReference>
<dbReference type="GO" id="GO:0005768">
    <property type="term" value="C:endosome"/>
    <property type="evidence" value="ECO:0007669"/>
    <property type="project" value="TreeGrafter"/>
</dbReference>
<dbReference type="GO" id="GO:0005543">
    <property type="term" value="F:phospholipid binding"/>
    <property type="evidence" value="ECO:0007669"/>
    <property type="project" value="TreeGrafter"/>
</dbReference>